<proteinExistence type="predicted"/>
<dbReference type="AlphaFoldDB" id="A0A2N9J7L1"/>
<feature type="domain" description="DUF7358" evidence="2">
    <location>
        <begin position="9"/>
        <end position="149"/>
    </location>
</feature>
<accession>A0A2N9J7L1</accession>
<keyword evidence="1" id="KW-0472">Membrane</keyword>
<evidence type="ECO:0000256" key="1">
    <source>
        <dbReference type="SAM" id="Phobius"/>
    </source>
</evidence>
<feature type="transmembrane region" description="Helical" evidence="1">
    <location>
        <begin position="12"/>
        <end position="38"/>
    </location>
</feature>
<dbReference type="Pfam" id="PF24057">
    <property type="entry name" value="DUF7358"/>
    <property type="match status" value="1"/>
</dbReference>
<reference evidence="3" key="1">
    <citation type="submission" date="2018-02" db="EMBL/GenBank/DDBJ databases">
        <authorList>
            <person name="Cohen D.B."/>
            <person name="Kent A.D."/>
        </authorList>
    </citation>
    <scope>NUCLEOTIDE SEQUENCE</scope>
</reference>
<sequence length="184" mass="20079">MSMCIWTVQKLRLSSIILGISNTVVLLVGTLLVILSYPSCDRQYLFPFVAVLVAAAVRLGAMLQSGIAQEAAAKTILESTAVADASAAIVDSVIRHGRRVRYKKWLRWRRFVMVITVVQLVGASFLVFHVAKHSSHHGSGTSKDCVLGKWLWRFAVETDALLEEGGSCKSNGGVSLETEYELVG</sequence>
<dbReference type="PANTHER" id="PTHR47030:SF2">
    <property type="entry name" value="LIPASE CLASS 3 FAMILY PROTEIN"/>
    <property type="match status" value="1"/>
</dbReference>
<keyword evidence="1" id="KW-1133">Transmembrane helix</keyword>
<feature type="transmembrane region" description="Helical" evidence="1">
    <location>
        <begin position="44"/>
        <end position="61"/>
    </location>
</feature>
<keyword evidence="1" id="KW-0812">Transmembrane</keyword>
<dbReference type="PANTHER" id="PTHR47030">
    <property type="entry name" value="LIPASE CLASS 3 FAMILY PROTEIN"/>
    <property type="match status" value="1"/>
</dbReference>
<name>A0A2N9J7L1_FAGSY</name>
<evidence type="ECO:0000259" key="2">
    <source>
        <dbReference type="Pfam" id="PF24057"/>
    </source>
</evidence>
<organism evidence="3">
    <name type="scientific">Fagus sylvatica</name>
    <name type="common">Beechnut</name>
    <dbReference type="NCBI Taxonomy" id="28930"/>
    <lineage>
        <taxon>Eukaryota</taxon>
        <taxon>Viridiplantae</taxon>
        <taxon>Streptophyta</taxon>
        <taxon>Embryophyta</taxon>
        <taxon>Tracheophyta</taxon>
        <taxon>Spermatophyta</taxon>
        <taxon>Magnoliopsida</taxon>
        <taxon>eudicotyledons</taxon>
        <taxon>Gunneridae</taxon>
        <taxon>Pentapetalae</taxon>
        <taxon>rosids</taxon>
        <taxon>fabids</taxon>
        <taxon>Fagales</taxon>
        <taxon>Fagaceae</taxon>
        <taxon>Fagus</taxon>
    </lineage>
</organism>
<dbReference type="EMBL" id="OIVN01006443">
    <property type="protein sequence ID" value="SPD33222.1"/>
    <property type="molecule type" value="Genomic_DNA"/>
</dbReference>
<gene>
    <name evidence="3" type="ORF">FSB_LOCUS61104</name>
</gene>
<dbReference type="InterPro" id="IPR055782">
    <property type="entry name" value="DUF7358"/>
</dbReference>
<feature type="transmembrane region" description="Helical" evidence="1">
    <location>
        <begin position="111"/>
        <end position="131"/>
    </location>
</feature>
<evidence type="ECO:0000313" key="3">
    <source>
        <dbReference type="EMBL" id="SPD33222.1"/>
    </source>
</evidence>
<protein>
    <recommendedName>
        <fullName evidence="2">DUF7358 domain-containing protein</fullName>
    </recommendedName>
</protein>